<proteinExistence type="predicted"/>
<dbReference type="VEuPathDB" id="FungiDB:JI435_408350"/>
<name>A0A7U2HZA1_PHANO</name>
<keyword evidence="2" id="KW-1185">Reference proteome</keyword>
<organism evidence="1 2">
    <name type="scientific">Phaeosphaeria nodorum (strain SN15 / ATCC MYA-4574 / FGSC 10173)</name>
    <name type="common">Glume blotch fungus</name>
    <name type="synonym">Parastagonospora nodorum</name>
    <dbReference type="NCBI Taxonomy" id="321614"/>
    <lineage>
        <taxon>Eukaryota</taxon>
        <taxon>Fungi</taxon>
        <taxon>Dikarya</taxon>
        <taxon>Ascomycota</taxon>
        <taxon>Pezizomycotina</taxon>
        <taxon>Dothideomycetes</taxon>
        <taxon>Pleosporomycetidae</taxon>
        <taxon>Pleosporales</taxon>
        <taxon>Pleosporineae</taxon>
        <taxon>Phaeosphaeriaceae</taxon>
        <taxon>Parastagonospora</taxon>
    </lineage>
</organism>
<accession>A0A7U2HZA1</accession>
<dbReference type="AlphaFoldDB" id="A0A7U2HZA1"/>
<sequence>MHFTFCYYTKAAVATYMFTDTQTAFFTREASGKLGEVWIARNTFSSCVRDKSSE</sequence>
<dbReference type="EMBL" id="CP069028">
    <property type="protein sequence ID" value="QRC96163.1"/>
    <property type="molecule type" value="Genomic_DNA"/>
</dbReference>
<evidence type="ECO:0000313" key="1">
    <source>
        <dbReference type="EMBL" id="QRC96163.1"/>
    </source>
</evidence>
<dbReference type="Proteomes" id="UP000663193">
    <property type="component" value="Chromosome 6"/>
</dbReference>
<evidence type="ECO:0000313" key="2">
    <source>
        <dbReference type="Proteomes" id="UP000663193"/>
    </source>
</evidence>
<gene>
    <name evidence="1" type="ORF">JI435_408350</name>
</gene>
<reference evidence="2" key="1">
    <citation type="journal article" date="2021" name="BMC Genomics">
        <title>Chromosome-level genome assembly and manually-curated proteome of model necrotroph Parastagonospora nodorum Sn15 reveals a genome-wide trove of candidate effector homologs, and redundancy of virulence-related functions within an accessory chromosome.</title>
        <authorList>
            <person name="Bertazzoni S."/>
            <person name="Jones D.A.B."/>
            <person name="Phan H.T."/>
            <person name="Tan K.-C."/>
            <person name="Hane J.K."/>
        </authorList>
    </citation>
    <scope>NUCLEOTIDE SEQUENCE [LARGE SCALE GENOMIC DNA]</scope>
    <source>
        <strain evidence="2">SN15 / ATCC MYA-4574 / FGSC 10173)</strain>
    </source>
</reference>
<protein>
    <submittedName>
        <fullName evidence="1">Uncharacterized protein</fullName>
    </submittedName>
</protein>